<dbReference type="SUPFAM" id="SSF54631">
    <property type="entry name" value="CBS-domain pair"/>
    <property type="match status" value="1"/>
</dbReference>
<sequence>MTTSSDGAGPDVRSLRAEQVMSRVLVAVTPDESPLMAWELMRRAGVHHLPVVDGRHVLGVLSRERLAASWSGGPYEQSGRRVGTMLGREPRPRVGPRDTLRRVACVMADAGADAVPVVSERGLVGLITARDVLNAVAGRACAEERPGTSKDRPGEVITGMFHLQPVVPPRP</sequence>
<dbReference type="Proteomes" id="UP000586042">
    <property type="component" value="Unassembled WGS sequence"/>
</dbReference>
<evidence type="ECO:0000313" key="5">
    <source>
        <dbReference type="EMBL" id="NUW31102.1"/>
    </source>
</evidence>
<evidence type="ECO:0000313" key="6">
    <source>
        <dbReference type="Proteomes" id="UP000586042"/>
    </source>
</evidence>
<dbReference type="RefSeq" id="WP_175588508.1">
    <property type="nucleotide sequence ID" value="NZ_JABWGN010000002.1"/>
</dbReference>
<evidence type="ECO:0000259" key="4">
    <source>
        <dbReference type="PROSITE" id="PS51371"/>
    </source>
</evidence>
<dbReference type="EMBL" id="JABWGN010000002">
    <property type="protein sequence ID" value="NUW31102.1"/>
    <property type="molecule type" value="Genomic_DNA"/>
</dbReference>
<dbReference type="Gene3D" id="3.10.580.10">
    <property type="entry name" value="CBS-domain"/>
    <property type="match status" value="2"/>
</dbReference>
<evidence type="ECO:0000256" key="1">
    <source>
        <dbReference type="ARBA" id="ARBA00023122"/>
    </source>
</evidence>
<dbReference type="PROSITE" id="PS51371">
    <property type="entry name" value="CBS"/>
    <property type="match status" value="2"/>
</dbReference>
<dbReference type="PANTHER" id="PTHR43080">
    <property type="entry name" value="CBS DOMAIN-CONTAINING PROTEIN CBSX3, MITOCHONDRIAL"/>
    <property type="match status" value="1"/>
</dbReference>
<feature type="domain" description="CBS" evidence="4">
    <location>
        <begin position="85"/>
        <end position="144"/>
    </location>
</feature>
<protein>
    <submittedName>
        <fullName evidence="5">CBS domain-containing protein</fullName>
    </submittedName>
</protein>
<dbReference type="SMART" id="SM00116">
    <property type="entry name" value="CBS"/>
    <property type="match status" value="2"/>
</dbReference>
<organism evidence="5 6">
    <name type="scientific">Nonomuraea montanisoli</name>
    <dbReference type="NCBI Taxonomy" id="2741721"/>
    <lineage>
        <taxon>Bacteria</taxon>
        <taxon>Bacillati</taxon>
        <taxon>Actinomycetota</taxon>
        <taxon>Actinomycetes</taxon>
        <taxon>Streptosporangiales</taxon>
        <taxon>Streptosporangiaceae</taxon>
        <taxon>Nonomuraea</taxon>
    </lineage>
</organism>
<comment type="caution">
    <text evidence="5">The sequence shown here is derived from an EMBL/GenBank/DDBJ whole genome shotgun (WGS) entry which is preliminary data.</text>
</comment>
<evidence type="ECO:0000256" key="2">
    <source>
        <dbReference type="PROSITE-ProRule" id="PRU00703"/>
    </source>
</evidence>
<name>A0A7Y6I3P9_9ACTN</name>
<gene>
    <name evidence="5" type="ORF">HTZ77_06665</name>
</gene>
<feature type="domain" description="CBS" evidence="4">
    <location>
        <begin position="21"/>
        <end position="78"/>
    </location>
</feature>
<accession>A0A7Y6I3P9</accession>
<keyword evidence="1 2" id="KW-0129">CBS domain</keyword>
<dbReference type="InterPro" id="IPR051257">
    <property type="entry name" value="Diverse_CBS-Domain"/>
</dbReference>
<dbReference type="InterPro" id="IPR000644">
    <property type="entry name" value="CBS_dom"/>
</dbReference>
<dbReference type="AlphaFoldDB" id="A0A7Y6I3P9"/>
<reference evidence="5 6" key="1">
    <citation type="submission" date="2020-06" db="EMBL/GenBank/DDBJ databases">
        <title>Nonomuraea sp. SMC257, a novel actinomycete isolated from soil.</title>
        <authorList>
            <person name="Chanama M."/>
        </authorList>
    </citation>
    <scope>NUCLEOTIDE SEQUENCE [LARGE SCALE GENOMIC DNA]</scope>
    <source>
        <strain evidence="5 6">SMC257</strain>
    </source>
</reference>
<dbReference type="PANTHER" id="PTHR43080:SF2">
    <property type="entry name" value="CBS DOMAIN-CONTAINING PROTEIN"/>
    <property type="match status" value="1"/>
</dbReference>
<keyword evidence="6" id="KW-1185">Reference proteome</keyword>
<dbReference type="InterPro" id="IPR046342">
    <property type="entry name" value="CBS_dom_sf"/>
</dbReference>
<dbReference type="Pfam" id="PF00571">
    <property type="entry name" value="CBS"/>
    <property type="match status" value="2"/>
</dbReference>
<proteinExistence type="predicted"/>
<feature type="region of interest" description="Disordered" evidence="3">
    <location>
        <begin position="72"/>
        <end position="95"/>
    </location>
</feature>
<evidence type="ECO:0000256" key="3">
    <source>
        <dbReference type="SAM" id="MobiDB-lite"/>
    </source>
</evidence>